<dbReference type="InterPro" id="IPR055346">
    <property type="entry name" value="Fe-S_cluster_assembly_SufBD"/>
</dbReference>
<dbReference type="Pfam" id="PF01458">
    <property type="entry name" value="SUFBD_core"/>
    <property type="match status" value="1"/>
</dbReference>
<evidence type="ECO:0000313" key="2">
    <source>
        <dbReference type="EMBL" id="XBS19602.1"/>
    </source>
</evidence>
<evidence type="ECO:0000259" key="1">
    <source>
        <dbReference type="Pfam" id="PF01458"/>
    </source>
</evidence>
<feature type="domain" description="SUF system FeS cluster assembly SufBD core" evidence="1">
    <location>
        <begin position="89"/>
        <end position="308"/>
    </location>
</feature>
<dbReference type="Proteomes" id="UP001225378">
    <property type="component" value="Chromosome"/>
</dbReference>
<name>A0AAU7NRL0_9GAMM</name>
<dbReference type="InterPro" id="IPR037284">
    <property type="entry name" value="SUF_FeS_clus_asmbl_SufBD_sf"/>
</dbReference>
<sequence length="311" mass="33915">MQRVESFYALLNAAGADGAVLNDRDTAHLVADGQTLLSRQTIPGVAMKIDEQDDITLAKIRIARNQHIHKPIHLCFGLLQRIGGQRFNLAITLEAGAKATFIAHGLFANVERLRHRMEKTIELGEGSELHFSDSHIHGLSAGIDVQTKNTVKVGKKARYSADFSLTSGLVGKLDLKESVQADDEAVVELVSRVYGHQLDRISIDEKVSLNGRFSRSMIKSRVALEDEARADIVGVTEGRAEGARGHMDCLEIIKDQAIGQSTPIVKVCHPLAKITHEAAIGTVDKKQLETLIAHGLSPEQATDMIVLGMLR</sequence>
<dbReference type="GO" id="GO:0016226">
    <property type="term" value="P:iron-sulfur cluster assembly"/>
    <property type="evidence" value="ECO:0007669"/>
    <property type="project" value="InterPro"/>
</dbReference>
<dbReference type="RefSeq" id="WP_305907652.1">
    <property type="nucleotide sequence ID" value="NZ_CP157743.1"/>
</dbReference>
<dbReference type="EMBL" id="CP157743">
    <property type="protein sequence ID" value="XBS19602.1"/>
    <property type="molecule type" value="Genomic_DNA"/>
</dbReference>
<keyword evidence="3" id="KW-1185">Reference proteome</keyword>
<evidence type="ECO:0000313" key="3">
    <source>
        <dbReference type="Proteomes" id="UP001225378"/>
    </source>
</evidence>
<reference evidence="2 3" key="1">
    <citation type="journal article" date="2024" name="Microbiology">
        <title>Methylomarinum rosea sp. nov., a novel halophilic methanotrophic bacterium from the hypersaline Lake Elton.</title>
        <authorList>
            <person name="Suleimanov R.Z."/>
            <person name="Oshkin I.Y."/>
            <person name="Danilova O.V."/>
            <person name="Suzina N.E."/>
            <person name="Dedysh S.N."/>
        </authorList>
    </citation>
    <scope>NUCLEOTIDE SEQUENCE [LARGE SCALE GENOMIC DNA]</scope>
    <source>
        <strain evidence="2 3">Ch1-1</strain>
    </source>
</reference>
<proteinExistence type="predicted"/>
<dbReference type="AlphaFoldDB" id="A0AAU7NRL0"/>
<dbReference type="InterPro" id="IPR000825">
    <property type="entry name" value="SUF_FeS_clus_asmbl_SufBD_core"/>
</dbReference>
<gene>
    <name evidence="2" type="ORF">Q9L42_014720</name>
</gene>
<dbReference type="SUPFAM" id="SSF101960">
    <property type="entry name" value="Stabilizer of iron transporter SufD"/>
    <property type="match status" value="1"/>
</dbReference>
<protein>
    <submittedName>
        <fullName evidence="2">SufD family Fe-S cluster assembly protein</fullName>
    </submittedName>
</protein>
<dbReference type="PANTHER" id="PTHR30508">
    <property type="entry name" value="FES CLUSTER ASSEMBLY PROTEIN SUF"/>
    <property type="match status" value="1"/>
</dbReference>
<accession>A0AAU7NRL0</accession>
<dbReference type="KEGG" id="mech:Q9L42_014720"/>
<organism evidence="2 3">
    <name type="scientific">Methylomarinum roseum</name>
    <dbReference type="NCBI Taxonomy" id="3067653"/>
    <lineage>
        <taxon>Bacteria</taxon>
        <taxon>Pseudomonadati</taxon>
        <taxon>Pseudomonadota</taxon>
        <taxon>Gammaproteobacteria</taxon>
        <taxon>Methylococcales</taxon>
        <taxon>Methylococcaceae</taxon>
        <taxon>Methylomarinum</taxon>
    </lineage>
</organism>
<dbReference type="PANTHER" id="PTHR30508:SF6">
    <property type="entry name" value="UPF0051 PROTEIN MJ0034"/>
    <property type="match status" value="1"/>
</dbReference>